<keyword evidence="2" id="KW-0614">Plasmid</keyword>
<feature type="transmembrane region" description="Helical" evidence="1">
    <location>
        <begin position="51"/>
        <end position="69"/>
    </location>
</feature>
<proteinExistence type="predicted"/>
<dbReference type="EMBL" id="CP116424">
    <property type="protein sequence ID" value="WCE71919.1"/>
    <property type="molecule type" value="Genomic_DNA"/>
</dbReference>
<reference evidence="2" key="1">
    <citation type="submission" date="2023-01" db="EMBL/GenBank/DDBJ databases">
        <title>Comparative genomic analysis of cold water coral derived Sulfitobacter faviae: insights into their metabolism and habitat adaptation.</title>
        <authorList>
            <person name="Guo Y."/>
            <person name="Lin S."/>
            <person name="Huang Z."/>
            <person name="Tang K."/>
            <person name="Wang X."/>
        </authorList>
    </citation>
    <scope>NUCLEOTIDE SEQUENCE</scope>
    <source>
        <strain evidence="2">SCSIO W_1865</strain>
        <plasmid evidence="2">unnamed1</plasmid>
    </source>
</reference>
<sequence length="157" mass="17028">MSNLRAFDLKTSSRRMIVLWVTVGLMICIGMLMLLPLGLSDMPGRDKDHHIWAFAVLVLPCATLYPQGLTRMVPGATAYGALIEIIQPFVGRSGDFIDLMADLAGIGLGSILGLGLHHAARSYSSFRRGGVQSHATNVIQLHDSRPYEAAAKDPLEL</sequence>
<feature type="transmembrane region" description="Helical" evidence="1">
    <location>
        <begin position="17"/>
        <end position="39"/>
    </location>
</feature>
<protein>
    <recommendedName>
        <fullName evidence="4">VanZ like family protein</fullName>
    </recommendedName>
</protein>
<dbReference type="Proteomes" id="UP001210770">
    <property type="component" value="Plasmid unnamed1"/>
</dbReference>
<keyword evidence="1" id="KW-1133">Transmembrane helix</keyword>
<name>A0AAX3LT76_9RHOB</name>
<keyword evidence="1" id="KW-0472">Membrane</keyword>
<geneLocation type="plasmid" evidence="2 3">
    <name>unnamed1</name>
</geneLocation>
<dbReference type="RefSeq" id="WP_271690056.1">
    <property type="nucleotide sequence ID" value="NZ_CP116424.1"/>
</dbReference>
<evidence type="ECO:0008006" key="4">
    <source>
        <dbReference type="Google" id="ProtNLM"/>
    </source>
</evidence>
<evidence type="ECO:0000256" key="1">
    <source>
        <dbReference type="SAM" id="Phobius"/>
    </source>
</evidence>
<gene>
    <name evidence="2" type="ORF">PL336_16820</name>
</gene>
<dbReference type="AlphaFoldDB" id="A0AAX3LT76"/>
<evidence type="ECO:0000313" key="2">
    <source>
        <dbReference type="EMBL" id="WCE71919.1"/>
    </source>
</evidence>
<keyword evidence="1" id="KW-0812">Transmembrane</keyword>
<accession>A0AAX3LT76</accession>
<organism evidence="2 3">
    <name type="scientific">Sulfitobacter faviae</name>
    <dbReference type="NCBI Taxonomy" id="1775881"/>
    <lineage>
        <taxon>Bacteria</taxon>
        <taxon>Pseudomonadati</taxon>
        <taxon>Pseudomonadota</taxon>
        <taxon>Alphaproteobacteria</taxon>
        <taxon>Rhodobacterales</taxon>
        <taxon>Roseobacteraceae</taxon>
        <taxon>Sulfitobacter</taxon>
    </lineage>
</organism>
<evidence type="ECO:0000313" key="3">
    <source>
        <dbReference type="Proteomes" id="UP001210770"/>
    </source>
</evidence>